<keyword evidence="1" id="KW-0560">Oxidoreductase</keyword>
<dbReference type="PANTHER" id="PTHR43217:SF2">
    <property type="entry name" value="SUCCINATE-SEMIALDEHYDE DEHYDROGENASE [NADP(+)]"/>
    <property type="match status" value="1"/>
</dbReference>
<dbReference type="InterPro" id="IPR015590">
    <property type="entry name" value="Aldehyde_DH_dom"/>
</dbReference>
<dbReference type="EMBL" id="BMVU01000037">
    <property type="protein sequence ID" value="GGX97314.1"/>
    <property type="molecule type" value="Genomic_DNA"/>
</dbReference>
<organism evidence="3 4">
    <name type="scientific">Streptomyces minutiscleroticus</name>
    <dbReference type="NCBI Taxonomy" id="68238"/>
    <lineage>
        <taxon>Bacteria</taxon>
        <taxon>Bacillati</taxon>
        <taxon>Actinomycetota</taxon>
        <taxon>Actinomycetes</taxon>
        <taxon>Kitasatosporales</taxon>
        <taxon>Streptomycetaceae</taxon>
        <taxon>Streptomyces</taxon>
    </lineage>
</organism>
<dbReference type="InterPro" id="IPR016161">
    <property type="entry name" value="Ald_DH/histidinol_DH"/>
</dbReference>
<reference evidence="3" key="2">
    <citation type="submission" date="2020-09" db="EMBL/GenBank/DDBJ databases">
        <authorList>
            <person name="Sun Q."/>
            <person name="Ohkuma M."/>
        </authorList>
    </citation>
    <scope>NUCLEOTIDE SEQUENCE</scope>
    <source>
        <strain evidence="3">JCM 4790</strain>
    </source>
</reference>
<comment type="caution">
    <text evidence="3">The sequence shown here is derived from an EMBL/GenBank/DDBJ whole genome shotgun (WGS) entry which is preliminary data.</text>
</comment>
<dbReference type="InterPro" id="IPR016163">
    <property type="entry name" value="Ald_DH_C"/>
</dbReference>
<dbReference type="GO" id="GO:0004777">
    <property type="term" value="F:succinate-semialdehyde dehydrogenase (NAD+) activity"/>
    <property type="evidence" value="ECO:0007669"/>
    <property type="project" value="TreeGrafter"/>
</dbReference>
<dbReference type="RefSeq" id="WP_229919617.1">
    <property type="nucleotide sequence ID" value="NZ_BMVU01000037.1"/>
</dbReference>
<dbReference type="PANTHER" id="PTHR43217">
    <property type="entry name" value="SUCCINATE SEMIALDEHYDE DEHYDROGENASE [NAD(P)+] SAD"/>
    <property type="match status" value="1"/>
</dbReference>
<evidence type="ECO:0000259" key="2">
    <source>
        <dbReference type="Pfam" id="PF00171"/>
    </source>
</evidence>
<reference evidence="3" key="1">
    <citation type="journal article" date="2014" name="Int. J. Syst. Evol. Microbiol.">
        <title>Complete genome sequence of Corynebacterium casei LMG S-19264T (=DSM 44701T), isolated from a smear-ripened cheese.</title>
        <authorList>
            <consortium name="US DOE Joint Genome Institute (JGI-PGF)"/>
            <person name="Walter F."/>
            <person name="Albersmeier A."/>
            <person name="Kalinowski J."/>
            <person name="Ruckert C."/>
        </authorList>
    </citation>
    <scope>NUCLEOTIDE SEQUENCE</scope>
    <source>
        <strain evidence="3">JCM 4790</strain>
    </source>
</reference>
<dbReference type="InterPro" id="IPR016162">
    <property type="entry name" value="Ald_DH_N"/>
</dbReference>
<feature type="domain" description="Aldehyde dehydrogenase" evidence="2">
    <location>
        <begin position="6"/>
        <end position="202"/>
    </location>
</feature>
<dbReference type="SUPFAM" id="SSF53720">
    <property type="entry name" value="ALDH-like"/>
    <property type="match status" value="1"/>
</dbReference>
<evidence type="ECO:0000313" key="4">
    <source>
        <dbReference type="Proteomes" id="UP000619244"/>
    </source>
</evidence>
<evidence type="ECO:0000256" key="1">
    <source>
        <dbReference type="ARBA" id="ARBA00023002"/>
    </source>
</evidence>
<gene>
    <name evidence="3" type="ORF">GCM10010358_58910</name>
</gene>
<name>A0A918U615_9ACTN</name>
<dbReference type="AlphaFoldDB" id="A0A918U615"/>
<dbReference type="InterPro" id="IPR047110">
    <property type="entry name" value="GABD/Sad-like"/>
</dbReference>
<evidence type="ECO:0000313" key="3">
    <source>
        <dbReference type="EMBL" id="GGX97314.1"/>
    </source>
</evidence>
<keyword evidence="4" id="KW-1185">Reference proteome</keyword>
<dbReference type="Pfam" id="PF00171">
    <property type="entry name" value="Aldedh"/>
    <property type="match status" value="1"/>
</dbReference>
<dbReference type="Proteomes" id="UP000619244">
    <property type="component" value="Unassembled WGS sequence"/>
</dbReference>
<protein>
    <recommendedName>
        <fullName evidence="2">Aldehyde dehydrogenase domain-containing protein</fullName>
    </recommendedName>
</protein>
<proteinExistence type="predicted"/>
<sequence>MPSTDDLGSVVDAAVRARLDDSGQACDAAERFIVADDLYDGFVEKFTAALLDRRSGAPLSSVAAAGTLARQVAAAVAAGATLHTEGERRGAHFPAGVLTGLTTEHATARQELSGPAAMVFRAAGEADALRIANDTPYALGWYVFTTDSARAGRVAGGIEAGMAFVNGVGAEDAELPFGGVKRSGSGREPGRPGIEEFVGKKLVRTVA</sequence>
<dbReference type="Gene3D" id="3.40.605.10">
    <property type="entry name" value="Aldehyde Dehydrogenase, Chain A, domain 1"/>
    <property type="match status" value="1"/>
</dbReference>
<accession>A0A918U615</accession>
<dbReference type="Gene3D" id="3.40.309.10">
    <property type="entry name" value="Aldehyde Dehydrogenase, Chain A, domain 2"/>
    <property type="match status" value="1"/>
</dbReference>